<accession>A0AAV0WWB3</accession>
<organism evidence="1 2">
    <name type="scientific">Macrosiphum euphorbiae</name>
    <name type="common">potato aphid</name>
    <dbReference type="NCBI Taxonomy" id="13131"/>
    <lineage>
        <taxon>Eukaryota</taxon>
        <taxon>Metazoa</taxon>
        <taxon>Ecdysozoa</taxon>
        <taxon>Arthropoda</taxon>
        <taxon>Hexapoda</taxon>
        <taxon>Insecta</taxon>
        <taxon>Pterygota</taxon>
        <taxon>Neoptera</taxon>
        <taxon>Paraneoptera</taxon>
        <taxon>Hemiptera</taxon>
        <taxon>Sternorrhyncha</taxon>
        <taxon>Aphidomorpha</taxon>
        <taxon>Aphidoidea</taxon>
        <taxon>Aphididae</taxon>
        <taxon>Macrosiphini</taxon>
        <taxon>Macrosiphum</taxon>
    </lineage>
</organism>
<gene>
    <name evidence="1" type="ORF">MEUPH1_LOCUS15176</name>
</gene>
<proteinExistence type="predicted"/>
<comment type="caution">
    <text evidence="1">The sequence shown here is derived from an EMBL/GenBank/DDBJ whole genome shotgun (WGS) entry which is preliminary data.</text>
</comment>
<evidence type="ECO:0000313" key="2">
    <source>
        <dbReference type="Proteomes" id="UP001160148"/>
    </source>
</evidence>
<dbReference type="EMBL" id="CARXXK010000002">
    <property type="protein sequence ID" value="CAI6359802.1"/>
    <property type="molecule type" value="Genomic_DNA"/>
</dbReference>
<name>A0AAV0WWB3_9HEMI</name>
<evidence type="ECO:0000313" key="1">
    <source>
        <dbReference type="EMBL" id="CAI6359802.1"/>
    </source>
</evidence>
<sequence>MDQQAKKIVKKRSPKANKGEWKRLKMQNLRMTGKSYVGYHRKDNVVEQHVQRPSRILDNTCSSTFCIKAKKRFCNKFIERQRLQIFNRFWATSCSEKKYM</sequence>
<reference evidence="1 2" key="1">
    <citation type="submission" date="2023-01" db="EMBL/GenBank/DDBJ databases">
        <authorList>
            <person name="Whitehead M."/>
        </authorList>
    </citation>
    <scope>NUCLEOTIDE SEQUENCE [LARGE SCALE GENOMIC DNA]</scope>
</reference>
<dbReference type="AlphaFoldDB" id="A0AAV0WWB3"/>
<dbReference type="Proteomes" id="UP001160148">
    <property type="component" value="Unassembled WGS sequence"/>
</dbReference>
<protein>
    <submittedName>
        <fullName evidence="1">Uncharacterized protein</fullName>
    </submittedName>
</protein>
<keyword evidence="2" id="KW-1185">Reference proteome</keyword>